<feature type="region of interest" description="Disordered" evidence="1">
    <location>
        <begin position="1"/>
        <end position="110"/>
    </location>
</feature>
<proteinExistence type="predicted"/>
<feature type="compositionally biased region" description="Polar residues" evidence="1">
    <location>
        <begin position="1"/>
        <end position="17"/>
    </location>
</feature>
<protein>
    <submittedName>
        <fullName evidence="2">Unnamed protein product</fullName>
    </submittedName>
</protein>
<reference evidence="2" key="1">
    <citation type="submission" date="2023-04" db="EMBL/GenBank/DDBJ databases">
        <title>Phytophthora fragariaefolia NBRC 109709.</title>
        <authorList>
            <person name="Ichikawa N."/>
            <person name="Sato H."/>
            <person name="Tonouchi N."/>
        </authorList>
    </citation>
    <scope>NUCLEOTIDE SEQUENCE</scope>
    <source>
        <strain evidence="2">NBRC 109709</strain>
    </source>
</reference>
<feature type="compositionally biased region" description="Basic and acidic residues" evidence="1">
    <location>
        <begin position="22"/>
        <end position="31"/>
    </location>
</feature>
<gene>
    <name evidence="2" type="ORF">Pfra01_001409300</name>
</gene>
<evidence type="ECO:0000313" key="3">
    <source>
        <dbReference type="Proteomes" id="UP001165121"/>
    </source>
</evidence>
<dbReference type="Proteomes" id="UP001165121">
    <property type="component" value="Unassembled WGS sequence"/>
</dbReference>
<keyword evidence="3" id="KW-1185">Reference proteome</keyword>
<evidence type="ECO:0000313" key="2">
    <source>
        <dbReference type="EMBL" id="GMF42687.1"/>
    </source>
</evidence>
<sequence length="110" mass="11742">MEHCQHSLSLPTNTAASAQERPPGHQDHEGDPIVPEELGPSPAAGAASQYHRNSDIHAGQRLGRATAAGSKSATAQPRCPVSAENTAAALRPPPTFFDEQRISHYHENVF</sequence>
<accession>A0A9W6XNX3</accession>
<comment type="caution">
    <text evidence="2">The sequence shown here is derived from an EMBL/GenBank/DDBJ whole genome shotgun (WGS) entry which is preliminary data.</text>
</comment>
<organism evidence="2 3">
    <name type="scientific">Phytophthora fragariaefolia</name>
    <dbReference type="NCBI Taxonomy" id="1490495"/>
    <lineage>
        <taxon>Eukaryota</taxon>
        <taxon>Sar</taxon>
        <taxon>Stramenopiles</taxon>
        <taxon>Oomycota</taxon>
        <taxon>Peronosporomycetes</taxon>
        <taxon>Peronosporales</taxon>
        <taxon>Peronosporaceae</taxon>
        <taxon>Phytophthora</taxon>
    </lineage>
</organism>
<feature type="compositionally biased region" description="Basic and acidic residues" evidence="1">
    <location>
        <begin position="98"/>
        <end position="110"/>
    </location>
</feature>
<name>A0A9W6XNX3_9STRA</name>
<dbReference type="AlphaFoldDB" id="A0A9W6XNX3"/>
<evidence type="ECO:0000256" key="1">
    <source>
        <dbReference type="SAM" id="MobiDB-lite"/>
    </source>
</evidence>
<dbReference type="EMBL" id="BSXT01001464">
    <property type="protein sequence ID" value="GMF42687.1"/>
    <property type="molecule type" value="Genomic_DNA"/>
</dbReference>